<dbReference type="Proteomes" id="UP000603453">
    <property type="component" value="Unassembled WGS sequence"/>
</dbReference>
<dbReference type="EC" id="3.1.4.12" evidence="2"/>
<dbReference type="GO" id="GO:0005576">
    <property type="term" value="C:extracellular region"/>
    <property type="evidence" value="ECO:0007669"/>
    <property type="project" value="InterPro"/>
</dbReference>
<dbReference type="OrthoDB" id="40902at2759"/>
<evidence type="ECO:0000256" key="3">
    <source>
        <dbReference type="ARBA" id="ARBA00022801"/>
    </source>
</evidence>
<dbReference type="GO" id="GO:0005737">
    <property type="term" value="C:cytoplasm"/>
    <property type="evidence" value="ECO:0007669"/>
    <property type="project" value="TreeGrafter"/>
</dbReference>
<feature type="region of interest" description="Disordered" evidence="4">
    <location>
        <begin position="1"/>
        <end position="71"/>
    </location>
</feature>
<dbReference type="EMBL" id="JAEPRD010000007">
    <property type="protein sequence ID" value="KAG2211959.1"/>
    <property type="molecule type" value="Genomic_DNA"/>
</dbReference>
<dbReference type="Gene3D" id="3.60.10.10">
    <property type="entry name" value="Endonuclease/exonuclease/phosphatase"/>
    <property type="match status" value="1"/>
</dbReference>
<keyword evidence="5" id="KW-0812">Transmembrane</keyword>
<reference evidence="7" key="1">
    <citation type="submission" date="2020-12" db="EMBL/GenBank/DDBJ databases">
        <title>Metabolic potential, ecology and presence of endohyphal bacteria is reflected in genomic diversity of Mucoromycotina.</title>
        <authorList>
            <person name="Muszewska A."/>
            <person name="Okrasinska A."/>
            <person name="Steczkiewicz K."/>
            <person name="Drgas O."/>
            <person name="Orlowska M."/>
            <person name="Perlinska-Lenart U."/>
            <person name="Aleksandrzak-Piekarczyk T."/>
            <person name="Szatraj K."/>
            <person name="Zielenkiewicz U."/>
            <person name="Pilsyk S."/>
            <person name="Malc E."/>
            <person name="Mieczkowski P."/>
            <person name="Kruszewska J.S."/>
            <person name="Biernat P."/>
            <person name="Pawlowska J."/>
        </authorList>
    </citation>
    <scope>NUCLEOTIDE SEQUENCE</scope>
    <source>
        <strain evidence="7">WA0000017839</strain>
    </source>
</reference>
<keyword evidence="5" id="KW-1133">Transmembrane helix</keyword>
<keyword evidence="3" id="KW-0378">Hydrolase</keyword>
<keyword evidence="8" id="KW-1185">Reference proteome</keyword>
<evidence type="ECO:0000256" key="2">
    <source>
        <dbReference type="ARBA" id="ARBA00012369"/>
    </source>
</evidence>
<comment type="similarity">
    <text evidence="1">Belongs to the neutral sphingomyelinase family.</text>
</comment>
<feature type="compositionally biased region" description="Low complexity" evidence="4">
    <location>
        <begin position="134"/>
        <end position="146"/>
    </location>
</feature>
<dbReference type="InterPro" id="IPR038772">
    <property type="entry name" value="Sph/SMPD2-like"/>
</dbReference>
<dbReference type="GO" id="GO:0004767">
    <property type="term" value="F:sphingomyelin phosphodiesterase activity"/>
    <property type="evidence" value="ECO:0007669"/>
    <property type="project" value="UniProtKB-EC"/>
</dbReference>
<feature type="compositionally biased region" description="Polar residues" evidence="4">
    <location>
        <begin position="48"/>
        <end position="65"/>
    </location>
</feature>
<dbReference type="SUPFAM" id="SSF56219">
    <property type="entry name" value="DNase I-like"/>
    <property type="match status" value="1"/>
</dbReference>
<sequence length="577" mass="67081">MSALDTAADRASVEEVVIPSEPYHDQEEEDEERPTQSEGEEEARPSRSRLQSQNSYEASVVSTQSSPPPYELYPPAKTVFGRMFNWLRKIPRLNTHQAIYLPTLPVHNNNGSSGRSIFSIRRRNRRDEENTGLSTTSSHHSSVDSSSSVSCWSYYYYTITDRLPECPRILLPSFLAQHRLVLILVSFFSLALFSFLLFCSIFFSPADYPSPIFPDKVTNSSARFLTLNIFMRPPLIKNNWSDYKDDRLAYIEKYILPEYDVITFQESFAFATRRKDHLITTARNLGYNYHLESPRKYPWQLGVDGGLLLISRFPIRESHIIEYPRGQHSDWLSIKGALHALIELNPERKLHIYTTHTQASYDTNNVINEEDTMIRLSQFSLLHNFVYDTTRNDDEPIMVVGDLNVDAAVHNETIPITQPSKSSSPEYEQMVEVIKGTGVKRISSNQRWFEHHWKMDDLKDVVHDHYTYHPVTFGDYTRNEHGDLIPAETVLTNWDQLMTVQSIDRIFWSDRNSNRTRLERPQVEKFWVKDNALMTEEERQNTEFTQISGKMNGHFLNICNINNWRTDHYGISCEIIV</sequence>
<dbReference type="CDD" id="cd09078">
    <property type="entry name" value="nSMase"/>
    <property type="match status" value="1"/>
</dbReference>
<dbReference type="AlphaFoldDB" id="A0A8H7VEW5"/>
<dbReference type="InterPro" id="IPR005135">
    <property type="entry name" value="Endo/exonuclease/phosphatase"/>
</dbReference>
<dbReference type="PANTHER" id="PTHR16320:SF1">
    <property type="entry name" value="SPHINGOMYELINASE DDB_G0288017"/>
    <property type="match status" value="1"/>
</dbReference>
<evidence type="ECO:0000256" key="4">
    <source>
        <dbReference type="SAM" id="MobiDB-lite"/>
    </source>
</evidence>
<dbReference type="Pfam" id="PF03372">
    <property type="entry name" value="Exo_endo_phos"/>
    <property type="match status" value="1"/>
</dbReference>
<name>A0A8H7VEW5_9FUNG</name>
<evidence type="ECO:0000313" key="8">
    <source>
        <dbReference type="Proteomes" id="UP000603453"/>
    </source>
</evidence>
<protein>
    <recommendedName>
        <fullName evidence="2">sphingomyelin phosphodiesterase</fullName>
        <ecNumber evidence="2">3.1.4.12</ecNumber>
    </recommendedName>
</protein>
<evidence type="ECO:0000256" key="5">
    <source>
        <dbReference type="SAM" id="Phobius"/>
    </source>
</evidence>
<feature type="domain" description="Endonuclease/exonuclease/phosphatase" evidence="6">
    <location>
        <begin position="225"/>
        <end position="406"/>
    </location>
</feature>
<feature type="transmembrane region" description="Helical" evidence="5">
    <location>
        <begin position="180"/>
        <end position="203"/>
    </location>
</feature>
<organism evidence="7 8">
    <name type="scientific">Mucor saturninus</name>
    <dbReference type="NCBI Taxonomy" id="64648"/>
    <lineage>
        <taxon>Eukaryota</taxon>
        <taxon>Fungi</taxon>
        <taxon>Fungi incertae sedis</taxon>
        <taxon>Mucoromycota</taxon>
        <taxon>Mucoromycotina</taxon>
        <taxon>Mucoromycetes</taxon>
        <taxon>Mucorales</taxon>
        <taxon>Mucorineae</taxon>
        <taxon>Mucoraceae</taxon>
        <taxon>Mucor</taxon>
    </lineage>
</organism>
<proteinExistence type="inferred from homology"/>
<evidence type="ECO:0000313" key="7">
    <source>
        <dbReference type="EMBL" id="KAG2211959.1"/>
    </source>
</evidence>
<gene>
    <name evidence="7" type="ORF">INT47_004646</name>
</gene>
<evidence type="ECO:0000259" key="6">
    <source>
        <dbReference type="Pfam" id="PF03372"/>
    </source>
</evidence>
<feature type="region of interest" description="Disordered" evidence="4">
    <location>
        <begin position="127"/>
        <end position="146"/>
    </location>
</feature>
<dbReference type="PANTHER" id="PTHR16320">
    <property type="entry name" value="SPHINGOMYELINASE FAMILY MEMBER"/>
    <property type="match status" value="1"/>
</dbReference>
<evidence type="ECO:0000256" key="1">
    <source>
        <dbReference type="ARBA" id="ARBA00006335"/>
    </source>
</evidence>
<dbReference type="InterPro" id="IPR036691">
    <property type="entry name" value="Endo/exonu/phosph_ase_sf"/>
</dbReference>
<dbReference type="InterPro" id="IPR017766">
    <property type="entry name" value="Sphingomyelinase/PLipase_C"/>
</dbReference>
<keyword evidence="5" id="KW-0472">Membrane</keyword>
<accession>A0A8H7VEW5</accession>
<comment type="caution">
    <text evidence="7">The sequence shown here is derived from an EMBL/GenBank/DDBJ whole genome shotgun (WGS) entry which is preliminary data.</text>
</comment>